<comment type="caution">
    <text evidence="1">The sequence shown here is derived from an EMBL/GenBank/DDBJ whole genome shotgun (WGS) entry which is preliminary data.</text>
</comment>
<organism evidence="1 2">
    <name type="scientific">Lentinula aff. lateritia</name>
    <dbReference type="NCBI Taxonomy" id="2804960"/>
    <lineage>
        <taxon>Eukaryota</taxon>
        <taxon>Fungi</taxon>
        <taxon>Dikarya</taxon>
        <taxon>Basidiomycota</taxon>
        <taxon>Agaricomycotina</taxon>
        <taxon>Agaricomycetes</taxon>
        <taxon>Agaricomycetidae</taxon>
        <taxon>Agaricales</taxon>
        <taxon>Marasmiineae</taxon>
        <taxon>Omphalotaceae</taxon>
        <taxon>Lentinula</taxon>
    </lineage>
</organism>
<sequence>MTENIVAVDITPIKHDEFKKPPPTPMFRFSTMKQLHRNLEYIANAKIIVDDNATLGFLKPQEQVELDQLYNRRSINAFIYYIDISILKFSYVSALLTISTYFLHWIQRRGYKITLNLKTRYRVRGATGSAGIFGKAVWTTSERIKQEEEARRHELFLRTEISESIVFLSPSSQNDYLHQLHQNTSNLADTGNTQNMFATLLDHIYPKPLNKGYLLPIQTLETLPLRELSQSVASHIPPGPQQELFIANPNSRNTSVEGSLPDVQNSSGLYISSGPQQTPYFISSNSRNISTEGLPPSTQMGSNLSLSQQTAMTGSSGPGCYPRSGSVNTASLEDDGTHFSIGSRASGSSEMYQLDPSTGYYSGEPSSSRYPAMYNSGKEYYHNQTQMTGRECIITDQKILDIIMHNMMMLTSLMVTGVCILKQGLTDAEQYQRIQPRSHFVS</sequence>
<evidence type="ECO:0000313" key="1">
    <source>
        <dbReference type="EMBL" id="KAJ3804986.1"/>
    </source>
</evidence>
<accession>A0ACC1TJW6</accession>
<keyword evidence="2" id="KW-1185">Reference proteome</keyword>
<gene>
    <name evidence="1" type="ORF">F5876DRAFT_70182</name>
</gene>
<reference evidence="1" key="1">
    <citation type="submission" date="2022-09" db="EMBL/GenBank/DDBJ databases">
        <title>A Global Phylogenomic Analysis of the Shiitake Genus Lentinula.</title>
        <authorList>
            <consortium name="DOE Joint Genome Institute"/>
            <person name="Sierra-Patev S."/>
            <person name="Min B."/>
            <person name="Naranjo-Ortiz M."/>
            <person name="Looney B."/>
            <person name="Konkel Z."/>
            <person name="Slot J.C."/>
            <person name="Sakamoto Y."/>
            <person name="Steenwyk J.L."/>
            <person name="Rokas A."/>
            <person name="Carro J."/>
            <person name="Camarero S."/>
            <person name="Ferreira P."/>
            <person name="Molpeceres G."/>
            <person name="Ruiz-Duenas F.J."/>
            <person name="Serrano A."/>
            <person name="Henrissat B."/>
            <person name="Drula E."/>
            <person name="Hughes K.W."/>
            <person name="Mata J.L."/>
            <person name="Ishikawa N.K."/>
            <person name="Vargas-Isla R."/>
            <person name="Ushijima S."/>
            <person name="Smith C.A."/>
            <person name="Ahrendt S."/>
            <person name="Andreopoulos W."/>
            <person name="He G."/>
            <person name="Labutti K."/>
            <person name="Lipzen A."/>
            <person name="Ng V."/>
            <person name="Riley R."/>
            <person name="Sandor L."/>
            <person name="Barry K."/>
            <person name="Martinez A.T."/>
            <person name="Xiao Y."/>
            <person name="Gibbons J.G."/>
            <person name="Terashima K."/>
            <person name="Grigoriev I.V."/>
            <person name="Hibbett D.S."/>
        </authorList>
    </citation>
    <scope>NUCLEOTIDE SEQUENCE</scope>
    <source>
        <strain evidence="1">TMI1499</strain>
    </source>
</reference>
<dbReference type="Proteomes" id="UP001163835">
    <property type="component" value="Unassembled WGS sequence"/>
</dbReference>
<evidence type="ECO:0000313" key="2">
    <source>
        <dbReference type="Proteomes" id="UP001163835"/>
    </source>
</evidence>
<proteinExistence type="predicted"/>
<protein>
    <submittedName>
        <fullName evidence="1">Uncharacterized protein</fullName>
    </submittedName>
</protein>
<name>A0ACC1TJW6_9AGAR</name>
<dbReference type="EMBL" id="MU795728">
    <property type="protein sequence ID" value="KAJ3804986.1"/>
    <property type="molecule type" value="Genomic_DNA"/>
</dbReference>